<dbReference type="Pfam" id="PF13489">
    <property type="entry name" value="Methyltransf_23"/>
    <property type="match status" value="1"/>
</dbReference>
<dbReference type="Proteomes" id="UP001597145">
    <property type="component" value="Unassembled WGS sequence"/>
</dbReference>
<name>A0ABW4FW69_9PSEU</name>
<keyword evidence="2" id="KW-0489">Methyltransferase</keyword>
<dbReference type="EC" id="2.1.1.222" evidence="2"/>
<dbReference type="EMBL" id="JBHUCP010000034">
    <property type="protein sequence ID" value="MFD1534403.1"/>
    <property type="molecule type" value="Genomic_DNA"/>
</dbReference>
<dbReference type="Pfam" id="PF21320">
    <property type="entry name" value="WHD_Rv2258c"/>
    <property type="match status" value="1"/>
</dbReference>
<dbReference type="CDD" id="cd02440">
    <property type="entry name" value="AdoMet_MTases"/>
    <property type="match status" value="1"/>
</dbReference>
<feature type="domain" description="S-adenosylmethionine-dependent methyltransferase Rv2258c-like winged HTH" evidence="1">
    <location>
        <begin position="36"/>
        <end position="105"/>
    </location>
</feature>
<reference evidence="3" key="1">
    <citation type="journal article" date="2019" name="Int. J. Syst. Evol. Microbiol.">
        <title>The Global Catalogue of Microorganisms (GCM) 10K type strain sequencing project: providing services to taxonomists for standard genome sequencing and annotation.</title>
        <authorList>
            <consortium name="The Broad Institute Genomics Platform"/>
            <consortium name="The Broad Institute Genome Sequencing Center for Infectious Disease"/>
            <person name="Wu L."/>
            <person name="Ma J."/>
        </authorList>
    </citation>
    <scope>NUCLEOTIDE SEQUENCE [LARGE SCALE GENOMIC DNA]</scope>
    <source>
        <strain evidence="3">JCM 12165</strain>
    </source>
</reference>
<dbReference type="SUPFAM" id="SSF53335">
    <property type="entry name" value="S-adenosyl-L-methionine-dependent methyltransferases"/>
    <property type="match status" value="1"/>
</dbReference>
<dbReference type="GO" id="GO:0061542">
    <property type="term" value="F:3-demethylubiquinol 3-O-methyltransferase activity"/>
    <property type="evidence" value="ECO:0007669"/>
    <property type="project" value="UniProtKB-EC"/>
</dbReference>
<keyword evidence="2" id="KW-0808">Transferase</keyword>
<evidence type="ECO:0000313" key="2">
    <source>
        <dbReference type="EMBL" id="MFD1534403.1"/>
    </source>
</evidence>
<dbReference type="PANTHER" id="PTHR45128:SF2">
    <property type="entry name" value="METHYLTRANSFERASE DOMAIN-CONTAINING PROTEIN"/>
    <property type="match status" value="1"/>
</dbReference>
<proteinExistence type="predicted"/>
<protein>
    <submittedName>
        <fullName evidence="2">Class I SAM-dependent methyltransferase</fullName>
        <ecNumber evidence="2">2.1.1.222</ecNumber>
        <ecNumber evidence="2">2.1.1.64</ecNumber>
    </submittedName>
</protein>
<accession>A0ABW4FW69</accession>
<dbReference type="SUPFAM" id="SSF46785">
    <property type="entry name" value="Winged helix' DNA-binding domain"/>
    <property type="match status" value="1"/>
</dbReference>
<dbReference type="PANTHER" id="PTHR45128">
    <property type="entry name" value="METHYLTRANSFERASE TYPE 11"/>
    <property type="match status" value="1"/>
</dbReference>
<dbReference type="InterPro" id="IPR029063">
    <property type="entry name" value="SAM-dependent_MTases_sf"/>
</dbReference>
<evidence type="ECO:0000313" key="3">
    <source>
        <dbReference type="Proteomes" id="UP001597145"/>
    </source>
</evidence>
<dbReference type="RefSeq" id="WP_343984126.1">
    <property type="nucleotide sequence ID" value="NZ_BAAAJG010000017.1"/>
</dbReference>
<organism evidence="2 3">
    <name type="scientific">Pseudonocardia aurantiaca</name>
    <dbReference type="NCBI Taxonomy" id="75290"/>
    <lineage>
        <taxon>Bacteria</taxon>
        <taxon>Bacillati</taxon>
        <taxon>Actinomycetota</taxon>
        <taxon>Actinomycetes</taxon>
        <taxon>Pseudonocardiales</taxon>
        <taxon>Pseudonocardiaceae</taxon>
        <taxon>Pseudonocardia</taxon>
    </lineage>
</organism>
<dbReference type="InterPro" id="IPR053173">
    <property type="entry name" value="SAM-binding_MTase"/>
</dbReference>
<dbReference type="GO" id="GO:0102208">
    <property type="term" value="F:2-polyprenyl-6-hydroxyphenol methylase activity"/>
    <property type="evidence" value="ECO:0007669"/>
    <property type="project" value="UniProtKB-EC"/>
</dbReference>
<dbReference type="EC" id="2.1.1.64" evidence="2"/>
<dbReference type="Gene3D" id="3.40.50.150">
    <property type="entry name" value="Vaccinia Virus protein VP39"/>
    <property type="match status" value="1"/>
</dbReference>
<keyword evidence="3" id="KW-1185">Reference proteome</keyword>
<dbReference type="GO" id="GO:0032259">
    <property type="term" value="P:methylation"/>
    <property type="evidence" value="ECO:0007669"/>
    <property type="project" value="UniProtKB-KW"/>
</dbReference>
<dbReference type="InterPro" id="IPR048711">
    <property type="entry name" value="WHD_Rv2258c"/>
</dbReference>
<dbReference type="Gene3D" id="1.10.10.10">
    <property type="entry name" value="Winged helix-like DNA-binding domain superfamily/Winged helix DNA-binding domain"/>
    <property type="match status" value="1"/>
</dbReference>
<comment type="caution">
    <text evidence="2">The sequence shown here is derived from an EMBL/GenBank/DDBJ whole genome shotgun (WGS) entry which is preliminary data.</text>
</comment>
<gene>
    <name evidence="2" type="ORF">ACFSCY_33790</name>
</gene>
<evidence type="ECO:0000259" key="1">
    <source>
        <dbReference type="Pfam" id="PF21320"/>
    </source>
</evidence>
<dbReference type="InterPro" id="IPR036390">
    <property type="entry name" value="WH_DNA-bd_sf"/>
</dbReference>
<sequence length="368" mass="39036">MTTDAMTAPNTPTAEEVGERLFAAVLGTQLVQAAYLGDRLGYYRTLAAGPRTSTELAARTATAERYAREWLEHQAVAGVLTVDDPDAAPTERRFRLPAGAAEVLTDVLSPNHVLPLARMAAGQGRHLDALADAYRSGGGVSWAEFGVDARESQAAANRPLFLGALPRDYLPSVPEIRAVLERGGRIADIGCGFGWSAIGIALAHPAVTVDGFDVDGPSIETARQNAVEAGVADRVRFHHVDAGADAGPGGGTEDRYDLVAAFECVHDMPHPVGVLAAMRRMTAPGGVVLVVDERVADTFAAPGDDVEQLMYGWSITCCLPDGLAHPGSVGTGTVMRPDTLRAYARDAGFADIEVLPVEDLFFRFYRLV</sequence>
<dbReference type="InterPro" id="IPR036388">
    <property type="entry name" value="WH-like_DNA-bd_sf"/>
</dbReference>